<reference evidence="2" key="2">
    <citation type="submission" date="2012-09" db="EMBL/GenBank/DDBJ databases">
        <title>The complete sequence of Psychroflexus torquis an extreme psychrophile from sea-ice that is stimulated by light.</title>
        <authorList>
            <person name="Feng S."/>
            <person name="Powell S.M."/>
            <person name="Bowman J.P."/>
        </authorList>
    </citation>
    <scope>NUCLEOTIDE SEQUENCE [LARGE SCALE GENOMIC DNA]</scope>
    <source>
        <strain evidence="2">ATCC 700755</strain>
    </source>
</reference>
<dbReference type="EMBL" id="CP003879">
    <property type="protein sequence ID" value="AFU68830.1"/>
    <property type="molecule type" value="Genomic_DNA"/>
</dbReference>
<dbReference type="KEGG" id="ptq:P700755_002037"/>
<proteinExistence type="predicted"/>
<keyword evidence="1" id="KW-0732">Signal</keyword>
<gene>
    <name evidence="2" type="ordered locus">P700755_002037</name>
</gene>
<organism evidence="2 3">
    <name type="scientific">Psychroflexus torquis (strain ATCC 700755 / CIP 106069 / ACAM 623)</name>
    <dbReference type="NCBI Taxonomy" id="313595"/>
    <lineage>
        <taxon>Bacteria</taxon>
        <taxon>Pseudomonadati</taxon>
        <taxon>Bacteroidota</taxon>
        <taxon>Flavobacteriia</taxon>
        <taxon>Flavobacteriales</taxon>
        <taxon>Flavobacteriaceae</taxon>
        <taxon>Psychroflexus</taxon>
    </lineage>
</organism>
<dbReference type="AlphaFoldDB" id="K4ITL6"/>
<reference evidence="2" key="1">
    <citation type="submission" date="2006-03" db="EMBL/GenBank/DDBJ databases">
        <authorList>
            <person name="Bowman J."/>
            <person name="Ferriera S."/>
            <person name="Johnson J."/>
            <person name="Kravitz S."/>
            <person name="Halpern A."/>
            <person name="Remington K."/>
            <person name="Beeson K."/>
            <person name="Tran B."/>
            <person name="Rogers Y.-H."/>
            <person name="Friedman R."/>
            <person name="Venter J.C."/>
        </authorList>
    </citation>
    <scope>NUCLEOTIDE SEQUENCE [LARGE SCALE GENOMIC DNA]</scope>
    <source>
        <strain evidence="2">ATCC 700755</strain>
    </source>
</reference>
<accession>K4ITL6</accession>
<name>K4ITL6_PSYTT</name>
<evidence type="ECO:0000313" key="2">
    <source>
        <dbReference type="EMBL" id="AFU68830.1"/>
    </source>
</evidence>
<dbReference type="HOGENOM" id="CLU_707630_0_0_10"/>
<protein>
    <recommendedName>
        <fullName evidence="4">Peptidase MA-like domain-containing protein</fullName>
    </recommendedName>
</protein>
<evidence type="ECO:0008006" key="4">
    <source>
        <dbReference type="Google" id="ProtNLM"/>
    </source>
</evidence>
<dbReference type="eggNOG" id="ENOG5032T7E">
    <property type="taxonomic scope" value="Bacteria"/>
</dbReference>
<evidence type="ECO:0000256" key="1">
    <source>
        <dbReference type="SAM" id="SignalP"/>
    </source>
</evidence>
<feature type="signal peptide" evidence="1">
    <location>
        <begin position="1"/>
        <end position="21"/>
    </location>
</feature>
<dbReference type="STRING" id="313595.P700755_002037"/>
<feature type="chain" id="PRO_5003877881" description="Peptidase MA-like domain-containing protein" evidence="1">
    <location>
        <begin position="22"/>
        <end position="390"/>
    </location>
</feature>
<dbReference type="Proteomes" id="UP000008514">
    <property type="component" value="Chromosome"/>
</dbReference>
<keyword evidence="3" id="KW-1185">Reference proteome</keyword>
<sequence length="390" mass="46398">MRIRHLSLLFLLMLSSSTYNKSDELEDNALIIQNTVEYNFKNKHDLESIIHALEGFLNTKNDSYLSNEFWIENDNSFYKYPFFEISNLENFGSIVLKPSLLSVTQINSEHFICKLGWFYNNEKSRSLQYIYNVSVVKKNERFLLKNILDYNIKDWEKKEIKRVTYWTDDSYKINIEKADEFNDINNKLSTFFESDVISFNFVLCNSNNELMRLIGYDFESSMFFSNQNGSIAFPDDRLIFSGNNNEINTHELVHLYLTEKFKNLNPYMNEGLASLFGGSKGLEYKDHLLKLKTHLISNEIDIYQEFFFGNYVIDFDTSLRYTLSAFICELTLKKFGKDKLFELINCGKSNYDIINYIKKYFEVNPNDFNDFIKYELENYDFKKRPKKLFY</sequence>
<evidence type="ECO:0000313" key="3">
    <source>
        <dbReference type="Proteomes" id="UP000008514"/>
    </source>
</evidence>